<name>A0A0F8YGF7_9ZZZZ</name>
<gene>
    <name evidence="1" type="ORF">LCGC14_3096560</name>
</gene>
<dbReference type="EMBL" id="LAZR01066598">
    <property type="protein sequence ID" value="KKK53259.1"/>
    <property type="molecule type" value="Genomic_DNA"/>
</dbReference>
<reference evidence="1" key="1">
    <citation type="journal article" date="2015" name="Nature">
        <title>Complex archaea that bridge the gap between prokaryotes and eukaryotes.</title>
        <authorList>
            <person name="Spang A."/>
            <person name="Saw J.H."/>
            <person name="Jorgensen S.L."/>
            <person name="Zaremba-Niedzwiedzka K."/>
            <person name="Martijn J."/>
            <person name="Lind A.E."/>
            <person name="van Eijk R."/>
            <person name="Schleper C."/>
            <person name="Guy L."/>
            <person name="Ettema T.J."/>
        </authorList>
    </citation>
    <scope>NUCLEOTIDE SEQUENCE</scope>
</reference>
<proteinExistence type="predicted"/>
<dbReference type="AlphaFoldDB" id="A0A0F8YGF7"/>
<accession>A0A0F8YGF7</accession>
<comment type="caution">
    <text evidence="1">The sequence shown here is derived from an EMBL/GenBank/DDBJ whole genome shotgun (WGS) entry which is preliminary data.</text>
</comment>
<protein>
    <submittedName>
        <fullName evidence="1">Uncharacterized protein</fullName>
    </submittedName>
</protein>
<evidence type="ECO:0000313" key="1">
    <source>
        <dbReference type="EMBL" id="KKK53259.1"/>
    </source>
</evidence>
<organism evidence="1">
    <name type="scientific">marine sediment metagenome</name>
    <dbReference type="NCBI Taxonomy" id="412755"/>
    <lineage>
        <taxon>unclassified sequences</taxon>
        <taxon>metagenomes</taxon>
        <taxon>ecological metagenomes</taxon>
    </lineage>
</organism>
<sequence length="170" mass="19629">MKKRDKKRFTEIMLGMADNFRDELSKPGLQFRFDALKEFSIEQVEVAAFKIIKARKYNKMPPVGEIVEAIQGPAPQIEDVAEIQAAEVIRQISPVGYYGCPVFSDPITDRLFQGRFRWQSVCSLAESELRWFVREFKEAYRAYNVVVETPRLEASGELKKLSENIGRVFN</sequence>